<evidence type="ECO:0000313" key="2">
    <source>
        <dbReference type="EMBL" id="KMM71658.1"/>
    </source>
</evidence>
<proteinExistence type="predicted"/>
<feature type="region of interest" description="Disordered" evidence="1">
    <location>
        <begin position="170"/>
        <end position="192"/>
    </location>
</feature>
<organism evidence="2 3">
    <name type="scientific">Coccidioides posadasii RMSCC 3488</name>
    <dbReference type="NCBI Taxonomy" id="454284"/>
    <lineage>
        <taxon>Eukaryota</taxon>
        <taxon>Fungi</taxon>
        <taxon>Dikarya</taxon>
        <taxon>Ascomycota</taxon>
        <taxon>Pezizomycotina</taxon>
        <taxon>Eurotiomycetes</taxon>
        <taxon>Eurotiomycetidae</taxon>
        <taxon>Onygenales</taxon>
        <taxon>Onygenaceae</taxon>
        <taxon>Coccidioides</taxon>
    </lineage>
</organism>
<evidence type="ECO:0000256" key="1">
    <source>
        <dbReference type="SAM" id="MobiDB-lite"/>
    </source>
</evidence>
<name>A0A0J6FMQ4_COCPO</name>
<reference evidence="3" key="2">
    <citation type="journal article" date="2009" name="Genome Res.">
        <title>Comparative genomic analyses of the human fungal pathogens Coccidioides and their relatives.</title>
        <authorList>
            <person name="Sharpton T.J."/>
            <person name="Stajich J.E."/>
            <person name="Rounsley S.D."/>
            <person name="Gardner M.J."/>
            <person name="Wortman J.R."/>
            <person name="Jordar V.S."/>
            <person name="Maiti R."/>
            <person name="Kodira C.D."/>
            <person name="Neafsey D.E."/>
            <person name="Zeng Q."/>
            <person name="Hung C.-Y."/>
            <person name="McMahan C."/>
            <person name="Muszewska A."/>
            <person name="Grynberg M."/>
            <person name="Mandel M.A."/>
            <person name="Kellner E.M."/>
            <person name="Barker B.M."/>
            <person name="Galgiani J.N."/>
            <person name="Orbach M.J."/>
            <person name="Kirkland T.N."/>
            <person name="Cole G.T."/>
            <person name="Henn M.R."/>
            <person name="Birren B.W."/>
            <person name="Taylor J.W."/>
        </authorList>
    </citation>
    <scope>NUCLEOTIDE SEQUENCE [LARGE SCALE GENOMIC DNA]</scope>
    <source>
        <strain evidence="3">RMSCC 3488</strain>
    </source>
</reference>
<dbReference type="AlphaFoldDB" id="A0A0J6FMQ4"/>
<protein>
    <submittedName>
        <fullName evidence="2">Uncharacterized protein</fullName>
    </submittedName>
</protein>
<accession>A0A0J6FMQ4</accession>
<reference evidence="2 3" key="1">
    <citation type="submission" date="2007-06" db="EMBL/GenBank/DDBJ databases">
        <title>The Genome Sequence of Coccidioides posadasii RMSCC_3488.</title>
        <authorList>
            <consortium name="Coccidioides Genome Resources Consortium"/>
            <consortium name="The Broad Institute Genome Sequencing Platform"/>
            <person name="Henn M.R."/>
            <person name="Sykes S."/>
            <person name="Young S."/>
            <person name="Jaffe D."/>
            <person name="Berlin A."/>
            <person name="Alvarez P."/>
            <person name="Butler J."/>
            <person name="Gnerre S."/>
            <person name="Grabherr M."/>
            <person name="Mauceli E."/>
            <person name="Brockman W."/>
            <person name="Kodira C."/>
            <person name="Alvarado L."/>
            <person name="Zeng Q."/>
            <person name="Crawford M."/>
            <person name="Antoine C."/>
            <person name="Devon K."/>
            <person name="Galgiani J."/>
            <person name="Orsborn K."/>
            <person name="Lewis M.L."/>
            <person name="Nusbaum C."/>
            <person name="Galagan J."/>
            <person name="Birren B."/>
        </authorList>
    </citation>
    <scope>NUCLEOTIDE SEQUENCE [LARGE SCALE GENOMIC DNA]</scope>
    <source>
        <strain evidence="2 3">RMSCC 3488</strain>
    </source>
</reference>
<reference evidence="3" key="3">
    <citation type="journal article" date="2010" name="Genome Res.">
        <title>Population genomic sequencing of Coccidioides fungi reveals recent hybridization and transposon control.</title>
        <authorList>
            <person name="Neafsey D.E."/>
            <person name="Barker B.M."/>
            <person name="Sharpton T.J."/>
            <person name="Stajich J.E."/>
            <person name="Park D.J."/>
            <person name="Whiston E."/>
            <person name="Hung C.-Y."/>
            <person name="McMahan C."/>
            <person name="White J."/>
            <person name="Sykes S."/>
            <person name="Heiman D."/>
            <person name="Young S."/>
            <person name="Zeng Q."/>
            <person name="Abouelleil A."/>
            <person name="Aftuck L."/>
            <person name="Bessette D."/>
            <person name="Brown A."/>
            <person name="FitzGerald M."/>
            <person name="Lui A."/>
            <person name="Macdonald J.P."/>
            <person name="Priest M."/>
            <person name="Orbach M.J."/>
            <person name="Galgiani J.N."/>
            <person name="Kirkland T.N."/>
            <person name="Cole G.T."/>
            <person name="Birren B.W."/>
            <person name="Henn M.R."/>
            <person name="Taylor J.W."/>
            <person name="Rounsley S.D."/>
        </authorList>
    </citation>
    <scope>NUCLEOTIDE SEQUENCE [LARGE SCALE GENOMIC DNA]</scope>
    <source>
        <strain evidence="3">RMSCC 3488</strain>
    </source>
</reference>
<dbReference type="EMBL" id="DS268113">
    <property type="protein sequence ID" value="KMM71658.1"/>
    <property type="molecule type" value="Genomic_DNA"/>
</dbReference>
<dbReference type="Proteomes" id="UP000054567">
    <property type="component" value="Unassembled WGS sequence"/>
</dbReference>
<dbReference type="VEuPathDB" id="FungiDB:CPAG_07961"/>
<gene>
    <name evidence="2" type="ORF">CPAG_07961</name>
</gene>
<sequence>MYRINRARHGWQANQLAHPTTARPSGCWDVGSANAKESTERECVGSMTQGRYINVRDTDYGTLVTCGRPLNPPQCHREEITAAEAILPHRLAWPSLIIGLRIERNPAFPSPESHFPPFPALCGPERKPTIPLPTNPFLPCILAQPKFDRGVAPGLVAESHLMHCKERYQSRSREFAQPSNPGWIQNPDKEDE</sequence>
<evidence type="ECO:0000313" key="3">
    <source>
        <dbReference type="Proteomes" id="UP000054567"/>
    </source>
</evidence>